<feature type="chain" id="PRO_5011683975" description="Secreted protein" evidence="1">
    <location>
        <begin position="28"/>
        <end position="68"/>
    </location>
</feature>
<dbReference type="RefSeq" id="WP_093172967.1">
    <property type="nucleotide sequence ID" value="NZ_FNCN01000024.1"/>
</dbReference>
<dbReference type="STRING" id="504805.SAMN05421505_12452"/>
<evidence type="ECO:0000313" key="3">
    <source>
        <dbReference type="Proteomes" id="UP000198923"/>
    </source>
</evidence>
<accession>A0A1G8FR59</accession>
<proteinExistence type="predicted"/>
<feature type="signal peptide" evidence="1">
    <location>
        <begin position="1"/>
        <end position="27"/>
    </location>
</feature>
<keyword evidence="1" id="KW-0732">Signal</keyword>
<dbReference type="OrthoDB" id="3544299at2"/>
<gene>
    <name evidence="2" type="ORF">SAMN05421505_12452</name>
</gene>
<dbReference type="AlphaFoldDB" id="A0A1G8FR59"/>
<sequence length="68" mass="6867">MRHPLRLLVAAAFTVGGLLAATSTAHAVIDPLTTVTCLTESANAVTGLTSSLGVPAEVPGLNCLQQKP</sequence>
<reference evidence="2 3" key="1">
    <citation type="submission" date="2016-10" db="EMBL/GenBank/DDBJ databases">
        <authorList>
            <person name="de Groot N.N."/>
        </authorList>
    </citation>
    <scope>NUCLEOTIDE SEQUENCE [LARGE SCALE GENOMIC DNA]</scope>
    <source>
        <strain evidence="2 3">CPCC 201354</strain>
    </source>
</reference>
<evidence type="ECO:0008006" key="4">
    <source>
        <dbReference type="Google" id="ProtNLM"/>
    </source>
</evidence>
<protein>
    <recommendedName>
        <fullName evidence="4">Secreted protein</fullName>
    </recommendedName>
</protein>
<name>A0A1G8FR59_9ACTN</name>
<evidence type="ECO:0000313" key="2">
    <source>
        <dbReference type="EMBL" id="SDH84653.1"/>
    </source>
</evidence>
<dbReference type="Proteomes" id="UP000198923">
    <property type="component" value="Unassembled WGS sequence"/>
</dbReference>
<evidence type="ECO:0000256" key="1">
    <source>
        <dbReference type="SAM" id="SignalP"/>
    </source>
</evidence>
<keyword evidence="3" id="KW-1185">Reference proteome</keyword>
<dbReference type="EMBL" id="FNCN01000024">
    <property type="protein sequence ID" value="SDH84653.1"/>
    <property type="molecule type" value="Genomic_DNA"/>
</dbReference>
<organism evidence="2 3">
    <name type="scientific">Sinosporangium album</name>
    <dbReference type="NCBI Taxonomy" id="504805"/>
    <lineage>
        <taxon>Bacteria</taxon>
        <taxon>Bacillati</taxon>
        <taxon>Actinomycetota</taxon>
        <taxon>Actinomycetes</taxon>
        <taxon>Streptosporangiales</taxon>
        <taxon>Streptosporangiaceae</taxon>
        <taxon>Sinosporangium</taxon>
    </lineage>
</organism>